<protein>
    <submittedName>
        <fullName evidence="1">Uncharacterized protein</fullName>
    </submittedName>
</protein>
<dbReference type="AlphaFoldDB" id="A0A0J8ILA4"/>
<comment type="caution">
    <text evidence="1">The sequence shown here is derived from an EMBL/GenBank/DDBJ whole genome shotgun (WGS) entry which is preliminary data.</text>
</comment>
<dbReference type="PATRIC" id="fig|1674920.3.peg.4045"/>
<reference evidence="1 2" key="1">
    <citation type="submission" date="2015-06" db="EMBL/GenBank/DDBJ databases">
        <title>Draft genome sequence of an Antarctic Pseudomonas sp. strain KG01 with full potential for biotechnological applications.</title>
        <authorList>
            <person name="Pavlov M.S."/>
            <person name="Lira F."/>
            <person name="Martinez J.L."/>
            <person name="Marshall S.H."/>
        </authorList>
    </citation>
    <scope>NUCLEOTIDE SEQUENCE [LARGE SCALE GENOMIC DNA]</scope>
    <source>
        <strain evidence="1 2">KG01</strain>
    </source>
</reference>
<dbReference type="Proteomes" id="UP000037551">
    <property type="component" value="Unassembled WGS sequence"/>
</dbReference>
<keyword evidence="2" id="KW-1185">Reference proteome</keyword>
<gene>
    <name evidence="1" type="ORF">ACR52_27050</name>
</gene>
<proteinExistence type="predicted"/>
<dbReference type="STRING" id="1674920.ACR52_27050"/>
<sequence length="78" mass="8804">MDLADEVHPEKSEAVDLLGKIANANTRHQVFSCEGEVLAFMWRLETDDEVSHLDINNLRVVFSMASEKRLHELAVPKG</sequence>
<evidence type="ECO:0000313" key="2">
    <source>
        <dbReference type="Proteomes" id="UP000037551"/>
    </source>
</evidence>
<name>A0A0J8ILA4_9PSED</name>
<dbReference type="EMBL" id="LFMW01000027">
    <property type="protein sequence ID" value="KMT52451.1"/>
    <property type="molecule type" value="Genomic_DNA"/>
</dbReference>
<accession>A0A0J8ILA4</accession>
<evidence type="ECO:0000313" key="1">
    <source>
        <dbReference type="EMBL" id="KMT52451.1"/>
    </source>
</evidence>
<organism evidence="1 2">
    <name type="scientific">Pseudomonas fildesensis</name>
    <dbReference type="NCBI Taxonomy" id="1674920"/>
    <lineage>
        <taxon>Bacteria</taxon>
        <taxon>Pseudomonadati</taxon>
        <taxon>Pseudomonadota</taxon>
        <taxon>Gammaproteobacteria</taxon>
        <taxon>Pseudomonadales</taxon>
        <taxon>Pseudomonadaceae</taxon>
        <taxon>Pseudomonas</taxon>
    </lineage>
</organism>